<comment type="function">
    <text evidence="5">Catalyzes the reversible conversion of alpha-D-glucosamine 6-phosphate (GlcN-6P) into beta-D-fructose 6-phosphate (Fru-6P) and ammonium ion, a regulatory reaction step in de novo uridine diphosphate-N-acetyl-alpha-D-glucosamine (UDP-GlcNAc) biosynthesis via hexosamine pathway.</text>
</comment>
<proteinExistence type="inferred from homology"/>
<dbReference type="GO" id="GO:0019262">
    <property type="term" value="P:N-acetylneuraminate catabolic process"/>
    <property type="evidence" value="ECO:0007669"/>
    <property type="project" value="TreeGrafter"/>
</dbReference>
<organism evidence="8">
    <name type="scientific">Acyrthosiphon pisum</name>
    <name type="common">Pea aphid</name>
    <dbReference type="NCBI Taxonomy" id="7029"/>
    <lineage>
        <taxon>Eukaryota</taxon>
        <taxon>Metazoa</taxon>
        <taxon>Ecdysozoa</taxon>
        <taxon>Arthropoda</taxon>
        <taxon>Hexapoda</taxon>
        <taxon>Insecta</taxon>
        <taxon>Pterygota</taxon>
        <taxon>Neoptera</taxon>
        <taxon>Paraneoptera</taxon>
        <taxon>Hemiptera</taxon>
        <taxon>Sternorrhyncha</taxon>
        <taxon>Aphidomorpha</taxon>
        <taxon>Aphidoidea</taxon>
        <taxon>Aphididae</taxon>
        <taxon>Macrosiphini</taxon>
        <taxon>Acyrthosiphon</taxon>
    </lineage>
</organism>
<dbReference type="GO" id="GO:0042802">
    <property type="term" value="F:identical protein binding"/>
    <property type="evidence" value="ECO:0007669"/>
    <property type="project" value="TreeGrafter"/>
</dbReference>
<dbReference type="SUPFAM" id="SSF100950">
    <property type="entry name" value="NagB/RpiA/CoA transferase-like"/>
    <property type="match status" value="1"/>
</dbReference>
<dbReference type="GO" id="GO:0006046">
    <property type="term" value="P:N-acetylglucosamine catabolic process"/>
    <property type="evidence" value="ECO:0007669"/>
    <property type="project" value="TreeGrafter"/>
</dbReference>
<dbReference type="InterPro" id="IPR037171">
    <property type="entry name" value="NagB/RpiA_transferase-like"/>
</dbReference>
<dbReference type="GO" id="GO:0005975">
    <property type="term" value="P:carbohydrate metabolic process"/>
    <property type="evidence" value="ECO:0007669"/>
    <property type="project" value="InterPro"/>
</dbReference>
<name>A0A8R2BAK5_ACYPI</name>
<dbReference type="EnsemblMetazoa" id="XM_008190419.1">
    <property type="protein sequence ID" value="XP_008188641.1"/>
    <property type="gene ID" value="LOC103310928"/>
</dbReference>
<dbReference type="PANTHER" id="PTHR11280">
    <property type="entry name" value="GLUCOSAMINE-6-PHOSPHATE ISOMERASE"/>
    <property type="match status" value="1"/>
</dbReference>
<evidence type="ECO:0000256" key="2">
    <source>
        <dbReference type="ARBA" id="ARBA00011643"/>
    </source>
</evidence>
<protein>
    <recommendedName>
        <fullName evidence="4">Glucosamine-6-phosphate deaminase</fullName>
        <ecNumber evidence="3">3.5.99.6</ecNumber>
    </recommendedName>
    <alternativeName>
        <fullName evidence="6">Glucosamine-6-phosphate isomerase</fullName>
    </alternativeName>
</protein>
<dbReference type="AlphaFoldDB" id="A0A8R2BAK5"/>
<evidence type="ECO:0000256" key="1">
    <source>
        <dbReference type="ARBA" id="ARBA00005526"/>
    </source>
</evidence>
<evidence type="ECO:0000256" key="6">
    <source>
        <dbReference type="ARBA" id="ARBA00050047"/>
    </source>
</evidence>
<sequence>MTLLQQGKRDRLWVKRFAHRDALGIAAAEDAIAHLQQLLQQQAVVRMVFAAAPSQHEFLAALAAAPNLDWSRIHAFHMDEYIGLNEDAPQRFSHFLREHLFDRVQPGEVYLIPSGGDPAGVCREYARKLEAAPIDVVCLGIGENGHLAFNDPPVADFSDPLSVKTVQLDHACRQQQVNDGCFPTLEQVPTHAVTLTIPALMRGTRLFCMVPGATKRAAVQATLHDAISTACPATRLRQHPNCTLYTDADACAEVIFD</sequence>
<reference evidence="8" key="1">
    <citation type="submission" date="2022-06" db="UniProtKB">
        <authorList>
            <consortium name="EnsemblMetazoa"/>
        </authorList>
    </citation>
    <scope>IDENTIFICATION</scope>
</reference>
<dbReference type="Pfam" id="PF01182">
    <property type="entry name" value="Glucosamine_iso"/>
    <property type="match status" value="1"/>
</dbReference>
<dbReference type="InterPro" id="IPR004547">
    <property type="entry name" value="Glucosamine6P_isomerase"/>
</dbReference>
<dbReference type="GO" id="GO:0004342">
    <property type="term" value="F:glucosamine-6-phosphate deaminase activity"/>
    <property type="evidence" value="ECO:0007669"/>
    <property type="project" value="UniProtKB-EC"/>
</dbReference>
<feature type="domain" description="Glucosamine/galactosamine-6-phosphate isomerase" evidence="7">
    <location>
        <begin position="20"/>
        <end position="239"/>
    </location>
</feature>
<comment type="similarity">
    <text evidence="1">Belongs to the glucosamine/galactosamine-6-phosphate isomerase family.</text>
</comment>
<dbReference type="PANTHER" id="PTHR11280:SF6">
    <property type="entry name" value="GLUCOSAMINE-6-PHOSPHATE ISOMERASE NAGB"/>
    <property type="match status" value="1"/>
</dbReference>
<evidence type="ECO:0000256" key="5">
    <source>
        <dbReference type="ARBA" id="ARBA00049961"/>
    </source>
</evidence>
<evidence type="ECO:0000313" key="8">
    <source>
        <dbReference type="EnsemblMetazoa" id="XP_008188641.1"/>
    </source>
</evidence>
<dbReference type="GO" id="GO:0006043">
    <property type="term" value="P:glucosamine catabolic process"/>
    <property type="evidence" value="ECO:0007669"/>
    <property type="project" value="TreeGrafter"/>
</dbReference>
<accession>A0A8R2BAK5</accession>
<dbReference type="GO" id="GO:0005737">
    <property type="term" value="C:cytoplasm"/>
    <property type="evidence" value="ECO:0007669"/>
    <property type="project" value="TreeGrafter"/>
</dbReference>
<evidence type="ECO:0000256" key="4">
    <source>
        <dbReference type="ARBA" id="ARBA00017067"/>
    </source>
</evidence>
<dbReference type="CDD" id="cd01399">
    <property type="entry name" value="GlcN6P_deaminase"/>
    <property type="match status" value="1"/>
</dbReference>
<evidence type="ECO:0000256" key="3">
    <source>
        <dbReference type="ARBA" id="ARBA00012680"/>
    </source>
</evidence>
<dbReference type="Gene3D" id="3.40.50.1360">
    <property type="match status" value="1"/>
</dbReference>
<comment type="subunit">
    <text evidence="2">Homohexamer.</text>
</comment>
<dbReference type="InterPro" id="IPR006148">
    <property type="entry name" value="Glc/Gal-6P_isomerase"/>
</dbReference>
<dbReference type="EC" id="3.5.99.6" evidence="3"/>
<evidence type="ECO:0000259" key="7">
    <source>
        <dbReference type="Pfam" id="PF01182"/>
    </source>
</evidence>